<dbReference type="EMBL" id="FOMH01000004">
    <property type="protein sequence ID" value="SFD11356.1"/>
    <property type="molecule type" value="Genomic_DNA"/>
</dbReference>
<dbReference type="Proteomes" id="UP000199672">
    <property type="component" value="Unassembled WGS sequence"/>
</dbReference>
<gene>
    <name evidence="2" type="ORF">SAMN05216297_104275</name>
</gene>
<accession>A0A1I1PNK5</accession>
<dbReference type="OrthoDB" id="1444189at2"/>
<name>A0A1I1PNK5_9FLAO</name>
<dbReference type="PROSITE" id="PS51257">
    <property type="entry name" value="PROKAR_LIPOPROTEIN"/>
    <property type="match status" value="1"/>
</dbReference>
<dbReference type="AlphaFoldDB" id="A0A1I1PNK5"/>
<feature type="chain" id="PRO_5011537831" description="YD repeat-containing protein" evidence="1">
    <location>
        <begin position="22"/>
        <end position="246"/>
    </location>
</feature>
<evidence type="ECO:0008006" key="4">
    <source>
        <dbReference type="Google" id="ProtNLM"/>
    </source>
</evidence>
<organism evidence="2 3">
    <name type="scientific">Flavobacterium phragmitis</name>
    <dbReference type="NCBI Taxonomy" id="739143"/>
    <lineage>
        <taxon>Bacteria</taxon>
        <taxon>Pseudomonadati</taxon>
        <taxon>Bacteroidota</taxon>
        <taxon>Flavobacteriia</taxon>
        <taxon>Flavobacteriales</taxon>
        <taxon>Flavobacteriaceae</taxon>
        <taxon>Flavobacterium</taxon>
    </lineage>
</organism>
<sequence>MKKILCLFGALTLLLSSCSSDDSSSDSSDLVLLKKTVITNSDGEKLTINYKYDGNKIVSAIDDSGDTNLYYTYTGDLITKIEFKYPDGTIDQINTFSYNAEGKLTTFVRVEPNMDWGYKEVYTYNADGTISVKSYRGDSKTQTSGGETSTIKFVNGEVSEILAITANQPDHKYTYDNKNNPTKNILGMDKIAFVDGEGNGVKFNILTDTADGDLWTNSTFTYNDQGYPTKEVDKGSDSLGTLEYFY</sequence>
<dbReference type="Gene3D" id="2.180.10.10">
    <property type="entry name" value="RHS repeat-associated core"/>
    <property type="match status" value="1"/>
</dbReference>
<evidence type="ECO:0000313" key="3">
    <source>
        <dbReference type="Proteomes" id="UP000199672"/>
    </source>
</evidence>
<keyword evidence="3" id="KW-1185">Reference proteome</keyword>
<evidence type="ECO:0000256" key="1">
    <source>
        <dbReference type="SAM" id="SignalP"/>
    </source>
</evidence>
<evidence type="ECO:0000313" key="2">
    <source>
        <dbReference type="EMBL" id="SFD11356.1"/>
    </source>
</evidence>
<keyword evidence="1" id="KW-0732">Signal</keyword>
<feature type="signal peptide" evidence="1">
    <location>
        <begin position="1"/>
        <end position="21"/>
    </location>
</feature>
<protein>
    <recommendedName>
        <fullName evidence="4">YD repeat-containing protein</fullName>
    </recommendedName>
</protein>
<proteinExistence type="predicted"/>
<reference evidence="3" key="1">
    <citation type="submission" date="2016-10" db="EMBL/GenBank/DDBJ databases">
        <authorList>
            <person name="Varghese N."/>
            <person name="Submissions S."/>
        </authorList>
    </citation>
    <scope>NUCLEOTIDE SEQUENCE [LARGE SCALE GENOMIC DNA]</scope>
    <source>
        <strain evidence="3">CGMCC 1.10370</strain>
    </source>
</reference>
<dbReference type="RefSeq" id="WP_091492712.1">
    <property type="nucleotide sequence ID" value="NZ_FOMH01000004.1"/>
</dbReference>